<dbReference type="Proteomes" id="UP001617351">
    <property type="component" value="Unassembled WGS sequence"/>
</dbReference>
<dbReference type="InterPro" id="IPR053737">
    <property type="entry name" value="Type_II_TA_Toxin"/>
</dbReference>
<dbReference type="InterPro" id="IPR003812">
    <property type="entry name" value="Fido"/>
</dbReference>
<dbReference type="InterPro" id="IPR036597">
    <property type="entry name" value="Fido-like_dom_sf"/>
</dbReference>
<proteinExistence type="predicted"/>
<organism evidence="2 3">
    <name type="scientific">Streptomyces toxytricini</name>
    <name type="common">Actinomyces toxytricini</name>
    <dbReference type="NCBI Taxonomy" id="67369"/>
    <lineage>
        <taxon>Bacteria</taxon>
        <taxon>Bacillati</taxon>
        <taxon>Actinomycetota</taxon>
        <taxon>Actinomycetes</taxon>
        <taxon>Kitasatosporales</taxon>
        <taxon>Streptomycetaceae</taxon>
        <taxon>Streptomyces</taxon>
    </lineage>
</organism>
<dbReference type="SUPFAM" id="SSF140931">
    <property type="entry name" value="Fic-like"/>
    <property type="match status" value="1"/>
</dbReference>
<evidence type="ECO:0000259" key="1">
    <source>
        <dbReference type="PROSITE" id="PS51459"/>
    </source>
</evidence>
<dbReference type="PANTHER" id="PTHR39426:SF1">
    <property type="entry name" value="HOMOLOGY TO DEATH-ON-CURING PROTEIN OF PHAGE P1"/>
    <property type="match status" value="1"/>
</dbReference>
<sequence>MSAPRAGEAVRGTRHLTVAEVLDLARHACLAHDQPVALRSPRLLESAVHRPRARMFGTPAYEDPFEQAAALLHGLAKNHPLVDGNKRTAWLAAAVFLAVNGIDLADADQDAAYELVVDTASGAVDDVPTIAARLRELRPSPPA</sequence>
<dbReference type="Gene3D" id="1.20.120.1870">
    <property type="entry name" value="Fic/DOC protein, Fido domain"/>
    <property type="match status" value="1"/>
</dbReference>
<protein>
    <submittedName>
        <fullName evidence="2">Type II toxin-antitoxin system death-on-curing family toxin</fullName>
    </submittedName>
</protein>
<dbReference type="RefSeq" id="WP_402378468.1">
    <property type="nucleotide sequence ID" value="NZ_JBIUYY010000002.1"/>
</dbReference>
<evidence type="ECO:0000313" key="3">
    <source>
        <dbReference type="Proteomes" id="UP001617351"/>
    </source>
</evidence>
<evidence type="ECO:0000313" key="2">
    <source>
        <dbReference type="EMBL" id="MFJ2820932.1"/>
    </source>
</evidence>
<feature type="domain" description="Fido" evidence="1">
    <location>
        <begin position="18"/>
        <end position="136"/>
    </location>
</feature>
<gene>
    <name evidence="2" type="ORF">ACIO7M_07455</name>
</gene>
<comment type="caution">
    <text evidence="2">The sequence shown here is derived from an EMBL/GenBank/DDBJ whole genome shotgun (WGS) entry which is preliminary data.</text>
</comment>
<name>A0ABW8EE68_STRT5</name>
<keyword evidence="3" id="KW-1185">Reference proteome</keyword>
<dbReference type="EMBL" id="JBIUYY010000002">
    <property type="protein sequence ID" value="MFJ2820932.1"/>
    <property type="molecule type" value="Genomic_DNA"/>
</dbReference>
<accession>A0ABW8EE68</accession>
<dbReference type="NCBIfam" id="TIGR01550">
    <property type="entry name" value="DOC_P1"/>
    <property type="match status" value="1"/>
</dbReference>
<dbReference type="PANTHER" id="PTHR39426">
    <property type="entry name" value="HOMOLOGY TO DEATH-ON-CURING PROTEIN OF PHAGE P1"/>
    <property type="match status" value="1"/>
</dbReference>
<reference evidence="2 3" key="1">
    <citation type="submission" date="2024-10" db="EMBL/GenBank/DDBJ databases">
        <title>The Natural Products Discovery Center: Release of the First 8490 Sequenced Strains for Exploring Actinobacteria Biosynthetic Diversity.</title>
        <authorList>
            <person name="Kalkreuter E."/>
            <person name="Kautsar S.A."/>
            <person name="Yang D."/>
            <person name="Bader C.D."/>
            <person name="Teijaro C.N."/>
            <person name="Fluegel L."/>
            <person name="Davis C.M."/>
            <person name="Simpson J.R."/>
            <person name="Lauterbach L."/>
            <person name="Steele A.D."/>
            <person name="Gui C."/>
            <person name="Meng S."/>
            <person name="Li G."/>
            <person name="Viehrig K."/>
            <person name="Ye F."/>
            <person name="Su P."/>
            <person name="Kiefer A.F."/>
            <person name="Nichols A."/>
            <person name="Cepeda A.J."/>
            <person name="Yan W."/>
            <person name="Fan B."/>
            <person name="Jiang Y."/>
            <person name="Adhikari A."/>
            <person name="Zheng C.-J."/>
            <person name="Schuster L."/>
            <person name="Cowan T.M."/>
            <person name="Smanski M.J."/>
            <person name="Chevrette M.G."/>
            <person name="De Carvalho L.P.S."/>
            <person name="Shen B."/>
        </authorList>
    </citation>
    <scope>NUCLEOTIDE SEQUENCE [LARGE SCALE GENOMIC DNA]</scope>
    <source>
        <strain evidence="2 3">NPDC087220</strain>
    </source>
</reference>
<dbReference type="PROSITE" id="PS51459">
    <property type="entry name" value="FIDO"/>
    <property type="match status" value="1"/>
</dbReference>
<dbReference type="InterPro" id="IPR006440">
    <property type="entry name" value="Doc"/>
</dbReference>
<dbReference type="Pfam" id="PF02661">
    <property type="entry name" value="Fic"/>
    <property type="match status" value="1"/>
</dbReference>